<gene>
    <name evidence="1" type="ORF">ENR63_03020</name>
</gene>
<dbReference type="AlphaFoldDB" id="A0A7C4TJT7"/>
<dbReference type="EMBL" id="DSRT01000164">
    <property type="protein sequence ID" value="HGW29866.1"/>
    <property type="molecule type" value="Genomic_DNA"/>
</dbReference>
<name>A0A7C4TJT7_UNCKA</name>
<protein>
    <submittedName>
        <fullName evidence="1">Uncharacterized protein</fullName>
    </submittedName>
</protein>
<reference evidence="1" key="1">
    <citation type="journal article" date="2020" name="mSystems">
        <title>Genome- and Community-Level Interaction Insights into Carbon Utilization and Element Cycling Functions of Hydrothermarchaeota in Hydrothermal Sediment.</title>
        <authorList>
            <person name="Zhou Z."/>
            <person name="Liu Y."/>
            <person name="Xu W."/>
            <person name="Pan J."/>
            <person name="Luo Z.H."/>
            <person name="Li M."/>
        </authorList>
    </citation>
    <scope>NUCLEOTIDE SEQUENCE [LARGE SCALE GENOMIC DNA]</scope>
    <source>
        <strain evidence="1">SpSt-417</strain>
    </source>
</reference>
<sequence>MLQKVAKATFVTRTVREVVYGLIYFTSAVYGQTTAIHLSLFPDAQSGDQLQIGLEEERPIRVTKRLV</sequence>
<comment type="caution">
    <text evidence="1">The sequence shown here is derived from an EMBL/GenBank/DDBJ whole genome shotgun (WGS) entry which is preliminary data.</text>
</comment>
<proteinExistence type="predicted"/>
<evidence type="ECO:0000313" key="1">
    <source>
        <dbReference type="EMBL" id="HGW29866.1"/>
    </source>
</evidence>
<accession>A0A7C4TJT7</accession>
<organism evidence="1">
    <name type="scientific">candidate division WWE3 bacterium</name>
    <dbReference type="NCBI Taxonomy" id="2053526"/>
    <lineage>
        <taxon>Bacteria</taxon>
        <taxon>Katanobacteria</taxon>
    </lineage>
</organism>